<feature type="non-terminal residue" evidence="3">
    <location>
        <position position="1"/>
    </location>
</feature>
<feature type="compositionally biased region" description="Polar residues" evidence="2">
    <location>
        <begin position="283"/>
        <end position="302"/>
    </location>
</feature>
<accession>A0A0B7A2X6</accession>
<name>A0A0B7A2X6_9EUPU</name>
<reference evidence="3" key="1">
    <citation type="submission" date="2014-12" db="EMBL/GenBank/DDBJ databases">
        <title>Insight into the proteome of Arion vulgaris.</title>
        <authorList>
            <person name="Aradska J."/>
            <person name="Bulat T."/>
            <person name="Smidak R."/>
            <person name="Sarate P."/>
            <person name="Gangsoo J."/>
            <person name="Sialana F."/>
            <person name="Bilban M."/>
            <person name="Lubec G."/>
        </authorList>
    </citation>
    <scope>NUCLEOTIDE SEQUENCE</scope>
    <source>
        <tissue evidence="3">Skin</tissue>
    </source>
</reference>
<evidence type="ECO:0000256" key="1">
    <source>
        <dbReference type="SAM" id="Coils"/>
    </source>
</evidence>
<evidence type="ECO:0000313" key="3">
    <source>
        <dbReference type="EMBL" id="CEK74320.1"/>
    </source>
</evidence>
<sequence>STERRGRSTSTERRSTERRSKSAEMRSKSTERRGRSKSTERRSTERRKSKITERKRRRSESTERKGRSRSTERRRSRSNSRGGRRQSRSRDVDTHSTRAWDRQKRDNSVEKYREKSGKKSSKETDKTHSHTTSYKRKINAERSQDTFQREDSQESDQKYAHKNRKYEGEREQKWLKQNEIKKEIDKRVKERLKEEDNKLKEEIGNFRKSRWDLNDKDIEDVKKCDELDKNVNDNNDAKRNDDGDVGTSQRNIGIGGKVPEDLVLKGQLVTPAGRRRFSGGHQAETSTSKKPISNVKRQTTDLSHSRWDTVDTLKHSKKNILQVRDPDEKISQGERTEGERTAKLESLTDLEKFLIDLKQQKKKQWIAEGKLKDKY</sequence>
<feature type="region of interest" description="Disordered" evidence="2">
    <location>
        <begin position="226"/>
        <end position="303"/>
    </location>
</feature>
<feature type="compositionally biased region" description="Basic and acidic residues" evidence="2">
    <location>
        <begin position="59"/>
        <end position="73"/>
    </location>
</feature>
<evidence type="ECO:0000256" key="2">
    <source>
        <dbReference type="SAM" id="MobiDB-lite"/>
    </source>
</evidence>
<dbReference type="EMBL" id="HACG01027455">
    <property type="protein sequence ID" value="CEK74320.1"/>
    <property type="molecule type" value="Transcribed_RNA"/>
</dbReference>
<feature type="region of interest" description="Disordered" evidence="2">
    <location>
        <begin position="1"/>
        <end position="172"/>
    </location>
</feature>
<feature type="compositionally biased region" description="Basic and acidic residues" evidence="2">
    <location>
        <begin position="88"/>
        <end position="128"/>
    </location>
</feature>
<protein>
    <submittedName>
        <fullName evidence="3">Uncharacterized protein</fullName>
    </submittedName>
</protein>
<feature type="coiled-coil region" evidence="1">
    <location>
        <begin position="175"/>
        <end position="209"/>
    </location>
</feature>
<organism evidence="3">
    <name type="scientific">Arion vulgaris</name>
    <dbReference type="NCBI Taxonomy" id="1028688"/>
    <lineage>
        <taxon>Eukaryota</taxon>
        <taxon>Metazoa</taxon>
        <taxon>Spiralia</taxon>
        <taxon>Lophotrochozoa</taxon>
        <taxon>Mollusca</taxon>
        <taxon>Gastropoda</taxon>
        <taxon>Heterobranchia</taxon>
        <taxon>Euthyneura</taxon>
        <taxon>Panpulmonata</taxon>
        <taxon>Eupulmonata</taxon>
        <taxon>Stylommatophora</taxon>
        <taxon>Helicina</taxon>
        <taxon>Arionoidea</taxon>
        <taxon>Arionidae</taxon>
        <taxon>Arion</taxon>
    </lineage>
</organism>
<dbReference type="AlphaFoldDB" id="A0A0B7A2X6"/>
<feature type="compositionally biased region" description="Basic and acidic residues" evidence="2">
    <location>
        <begin position="138"/>
        <end position="172"/>
    </location>
</feature>
<keyword evidence="1" id="KW-0175">Coiled coil</keyword>
<feature type="compositionally biased region" description="Basic residues" evidence="2">
    <location>
        <begin position="44"/>
        <end position="58"/>
    </location>
</feature>
<gene>
    <name evidence="3" type="primary">ORF90577</name>
</gene>
<proteinExistence type="predicted"/>
<feature type="compositionally biased region" description="Basic and acidic residues" evidence="2">
    <location>
        <begin position="226"/>
        <end position="242"/>
    </location>
</feature>
<feature type="compositionally biased region" description="Basic and acidic residues" evidence="2">
    <location>
        <begin position="1"/>
        <end position="43"/>
    </location>
</feature>
<feature type="compositionally biased region" description="Basic residues" evidence="2">
    <location>
        <begin position="74"/>
        <end position="87"/>
    </location>
</feature>